<evidence type="ECO:0000313" key="5">
    <source>
        <dbReference type="EMBL" id="JAV95488.1"/>
    </source>
</evidence>
<dbReference type="InterPro" id="IPR014906">
    <property type="entry name" value="PRP4-like"/>
</dbReference>
<dbReference type="GO" id="GO:0046540">
    <property type="term" value="C:U4/U6 x U5 tri-snRNP complex"/>
    <property type="evidence" value="ECO:0007669"/>
    <property type="project" value="TreeGrafter"/>
</dbReference>
<dbReference type="Pfam" id="PF08799">
    <property type="entry name" value="PRP4"/>
    <property type="match status" value="1"/>
</dbReference>
<evidence type="ECO:0000259" key="4">
    <source>
        <dbReference type="SMART" id="SM00500"/>
    </source>
</evidence>
<evidence type="ECO:0000256" key="3">
    <source>
        <dbReference type="PROSITE-ProRule" id="PRU00221"/>
    </source>
</evidence>
<dbReference type="InterPro" id="IPR036285">
    <property type="entry name" value="PRP4-like_sf"/>
</dbReference>
<dbReference type="GO" id="GO:0017070">
    <property type="term" value="F:U6 snRNA binding"/>
    <property type="evidence" value="ECO:0007669"/>
    <property type="project" value="TreeGrafter"/>
</dbReference>
<reference evidence="6" key="3">
    <citation type="submission" date="2019-08" db="EMBL/GenBank/DDBJ databases">
        <authorList>
            <consortium name="Photinus pyralis genome working group"/>
            <person name="Fallon T.R."/>
            <person name="Sander Lower S.E."/>
            <person name="Weng J.-K."/>
        </authorList>
    </citation>
    <scope>NUCLEOTIDE SEQUENCE</scope>
    <source>
        <strain evidence="6">1611_PpyrPB1</strain>
        <tissue evidence="6">Whole body</tissue>
    </source>
</reference>
<reference evidence="5" key="1">
    <citation type="journal article" date="2016" name="Sci. Rep.">
        <title>Molecular characterization of firefly nuptial gifts: a multi-omics approach sheds light on postcopulatory sexual selection.</title>
        <authorList>
            <person name="Al-Wathiqui N."/>
            <person name="Fallon T.R."/>
            <person name="South A."/>
            <person name="Weng J.K."/>
            <person name="Lewis S.M."/>
        </authorList>
    </citation>
    <scope>NUCLEOTIDE SEQUENCE</scope>
</reference>
<dbReference type="Gene3D" id="4.10.280.110">
    <property type="entry name" value="Pre-mRNA processing factor 4 domain"/>
    <property type="match status" value="1"/>
</dbReference>
<proteinExistence type="predicted"/>
<dbReference type="Gene3D" id="2.130.10.10">
    <property type="entry name" value="YVTN repeat-like/Quinoprotein amine dehydrogenase"/>
    <property type="match status" value="3"/>
</dbReference>
<dbReference type="SMART" id="SM00320">
    <property type="entry name" value="WD40"/>
    <property type="match status" value="7"/>
</dbReference>
<reference evidence="6 7" key="2">
    <citation type="journal article" date="2018" name="Elife">
        <title>Firefly genomes illuminate parallel origins of bioluminescence in beetles.</title>
        <authorList>
            <person name="Fallon T.R."/>
            <person name="Lower S.E."/>
            <person name="Chang C.H."/>
            <person name="Bessho-Uehara M."/>
            <person name="Martin G.J."/>
            <person name="Bewick A.J."/>
            <person name="Behringer M."/>
            <person name="Debat H.J."/>
            <person name="Wong I."/>
            <person name="Day J.C."/>
            <person name="Suvorov A."/>
            <person name="Silva C.J."/>
            <person name="Stanger-Hall K.F."/>
            <person name="Hall D.W."/>
            <person name="Schmitz R.J."/>
            <person name="Nelson D.R."/>
            <person name="Lewis S.M."/>
            <person name="Shigenobu S."/>
            <person name="Bybee S.M."/>
            <person name="Larracuente A.M."/>
            <person name="Oba Y."/>
            <person name="Weng J.K."/>
        </authorList>
    </citation>
    <scope>NUCLEOTIDE SEQUENCE [LARGE SCALE GENOMIC DNA]</scope>
    <source>
        <strain evidence="6">1611_PpyrPB1</strain>
        <tissue evidence="6">Whole body</tissue>
    </source>
</reference>
<evidence type="ECO:0000313" key="6">
    <source>
        <dbReference type="EMBL" id="KAB0789983.1"/>
    </source>
</evidence>
<keyword evidence="2" id="KW-0677">Repeat</keyword>
<feature type="repeat" description="WD" evidence="3">
    <location>
        <begin position="388"/>
        <end position="429"/>
    </location>
</feature>
<dbReference type="EMBL" id="GEZM01007001">
    <property type="protein sequence ID" value="JAV95488.1"/>
    <property type="molecule type" value="Transcribed_RNA"/>
</dbReference>
<dbReference type="SUPFAM" id="SSF50978">
    <property type="entry name" value="WD40 repeat-like"/>
    <property type="match status" value="1"/>
</dbReference>
<dbReference type="FunFam" id="2.130.10.10:FF:001300">
    <property type="entry name" value="U4/U6 small nuclear ribonucleoprotein Prp4"/>
    <property type="match status" value="1"/>
</dbReference>
<name>A0A1Y1ND50_PHOPY</name>
<evidence type="ECO:0000256" key="1">
    <source>
        <dbReference type="ARBA" id="ARBA00022574"/>
    </source>
</evidence>
<dbReference type="SUPFAM" id="SSF158230">
    <property type="entry name" value="PRP4-like"/>
    <property type="match status" value="1"/>
</dbReference>
<dbReference type="PANTHER" id="PTHR19846">
    <property type="entry name" value="WD40 REPEAT PROTEIN"/>
    <property type="match status" value="1"/>
</dbReference>
<dbReference type="InParanoid" id="A0A1Y1ND50"/>
<organism evidence="5">
    <name type="scientific">Photinus pyralis</name>
    <name type="common">Common eastern firefly</name>
    <name type="synonym">Lampyris pyralis</name>
    <dbReference type="NCBI Taxonomy" id="7054"/>
    <lineage>
        <taxon>Eukaryota</taxon>
        <taxon>Metazoa</taxon>
        <taxon>Ecdysozoa</taxon>
        <taxon>Arthropoda</taxon>
        <taxon>Hexapoda</taxon>
        <taxon>Insecta</taxon>
        <taxon>Pterygota</taxon>
        <taxon>Neoptera</taxon>
        <taxon>Endopterygota</taxon>
        <taxon>Coleoptera</taxon>
        <taxon>Polyphaga</taxon>
        <taxon>Elateriformia</taxon>
        <taxon>Elateroidea</taxon>
        <taxon>Lampyridae</taxon>
        <taxon>Lampyrinae</taxon>
        <taxon>Photinus</taxon>
    </lineage>
</organism>
<sequence length="512" mass="58037">MSDDDEDVPYVKKTRTIHYGSLEDAEKARLEASSDDDNDDSKLSALQSAQIHISNEYMELEDSISKEKLALLEEFERRKKARSINVSTDDGEVKKNLRQLGEPVCLFGEGPADRRNRLRDILACLGEDIITRRDVDDEKKQLEISQETTWYHEGPESLRISRLWIAEYSLPRAKARLEEARLMRDLPNAARTAKRQEIQKKIQNLAIHSSQIGDTRPISSCMFSPNSQLLATGSWTGLCKVWSIPNCELKQTLKGHNSNVGAIIFHPKATISQEENVCNMVSCAFDGSVKLWDFKSEEPIADIEGHMPYRVSKMGFHPSGRFLGTCCYDCSWRLWDLHQCTEVLHQEGHGKPVHCISFQIDGSVCATGSLDAFGRVWDLRTGRCIMFMEGHLKGIMGIDFALNGYQLATSSEDNTCKIWDLRKRSAVYTIPAHTNLVSDIKYQKEGDFLVTASFDTTVKLWTNRTWQPLKTLSGHDGKVMCADMSPDNQFIVSASYDRTFKLWTAEDKCDNL</sequence>
<protein>
    <recommendedName>
        <fullName evidence="4">Pre-mRNA processing factor 4 (PRP4)-like domain-containing protein</fullName>
    </recommendedName>
</protein>
<dbReference type="GO" id="GO:0000398">
    <property type="term" value="P:mRNA splicing, via spliceosome"/>
    <property type="evidence" value="ECO:0007669"/>
    <property type="project" value="TreeGrafter"/>
</dbReference>
<dbReference type="PANTHER" id="PTHR19846:SF0">
    <property type="entry name" value="PRE-MRNA PROCESSING FACTOR 4"/>
    <property type="match status" value="1"/>
</dbReference>
<feature type="repeat" description="WD" evidence="3">
    <location>
        <begin position="211"/>
        <end position="252"/>
    </location>
</feature>
<dbReference type="PROSITE" id="PS50294">
    <property type="entry name" value="WD_REPEATS_REGION"/>
    <property type="match status" value="4"/>
</dbReference>
<feature type="domain" description="Pre-mRNA processing factor 4 (PRP4)-like" evidence="4">
    <location>
        <begin position="88"/>
        <end position="140"/>
    </location>
</feature>
<dbReference type="EMBL" id="VVIM01002117">
    <property type="protein sequence ID" value="KAB0789983.1"/>
    <property type="molecule type" value="Genomic_DNA"/>
</dbReference>
<dbReference type="AlphaFoldDB" id="A0A1Y1ND50"/>
<evidence type="ECO:0000256" key="2">
    <source>
        <dbReference type="ARBA" id="ARBA00022737"/>
    </source>
</evidence>
<gene>
    <name evidence="6" type="ORF">PPYR_15729</name>
</gene>
<dbReference type="InterPro" id="IPR019775">
    <property type="entry name" value="WD40_repeat_CS"/>
</dbReference>
<keyword evidence="7" id="KW-1185">Reference proteome</keyword>
<dbReference type="InterPro" id="IPR036322">
    <property type="entry name" value="WD40_repeat_dom_sf"/>
</dbReference>
<feature type="repeat" description="WD" evidence="3">
    <location>
        <begin position="346"/>
        <end position="387"/>
    </location>
</feature>
<dbReference type="InterPro" id="IPR001680">
    <property type="entry name" value="WD40_rpt"/>
</dbReference>
<dbReference type="PROSITE" id="PS00678">
    <property type="entry name" value="WD_REPEATS_1"/>
    <property type="match status" value="2"/>
</dbReference>
<dbReference type="FunCoup" id="A0A1Y1ND50">
    <property type="interactions" value="1450"/>
</dbReference>
<dbReference type="Proteomes" id="UP000327044">
    <property type="component" value="Unassembled WGS sequence"/>
</dbReference>
<dbReference type="PROSITE" id="PS50082">
    <property type="entry name" value="WD_REPEATS_2"/>
    <property type="match status" value="6"/>
</dbReference>
<feature type="repeat" description="WD" evidence="3">
    <location>
        <begin position="253"/>
        <end position="302"/>
    </location>
</feature>
<dbReference type="InterPro" id="IPR015943">
    <property type="entry name" value="WD40/YVTN_repeat-like_dom_sf"/>
</dbReference>
<feature type="repeat" description="WD" evidence="3">
    <location>
        <begin position="472"/>
        <end position="503"/>
    </location>
</feature>
<feature type="repeat" description="WD" evidence="3">
    <location>
        <begin position="430"/>
        <end position="471"/>
    </location>
</feature>
<evidence type="ECO:0000313" key="7">
    <source>
        <dbReference type="Proteomes" id="UP000327044"/>
    </source>
</evidence>
<dbReference type="FunFam" id="2.130.10.10:FF:000411">
    <property type="entry name" value="U4/U6 small nuclear ribonucleoprotein Prp4"/>
    <property type="match status" value="1"/>
</dbReference>
<accession>A0A1Y1ND50</accession>
<dbReference type="CDD" id="cd00200">
    <property type="entry name" value="WD40"/>
    <property type="match status" value="1"/>
</dbReference>
<dbReference type="Pfam" id="PF00400">
    <property type="entry name" value="WD40"/>
    <property type="match status" value="7"/>
</dbReference>
<dbReference type="GO" id="GO:0030621">
    <property type="term" value="F:U4 snRNA binding"/>
    <property type="evidence" value="ECO:0007669"/>
    <property type="project" value="TreeGrafter"/>
</dbReference>
<dbReference type="PRINTS" id="PR00320">
    <property type="entry name" value="GPROTEINBRPT"/>
</dbReference>
<keyword evidence="1 3" id="KW-0853">WD repeat</keyword>
<dbReference type="SMART" id="SM00500">
    <property type="entry name" value="SFM"/>
    <property type="match status" value="1"/>
</dbReference>
<dbReference type="InterPro" id="IPR020472">
    <property type="entry name" value="WD40_PAC1"/>
</dbReference>
<dbReference type="OrthoDB" id="540662at2759"/>